<keyword evidence="2" id="KW-0645">Protease</keyword>
<dbReference type="GeneID" id="9347908"/>
<keyword evidence="3" id="KW-0378">Hydrolase</keyword>
<evidence type="ECO:0000256" key="4">
    <source>
        <dbReference type="ARBA" id="ARBA00022825"/>
    </source>
</evidence>
<keyword evidence="5" id="KW-1133">Transmembrane helix</keyword>
<dbReference type="GO" id="GO:0006508">
    <property type="term" value="P:proteolysis"/>
    <property type="evidence" value="ECO:0007669"/>
    <property type="project" value="UniProtKB-KW"/>
</dbReference>
<dbReference type="GO" id="GO:0008236">
    <property type="term" value="F:serine-type peptidase activity"/>
    <property type="evidence" value="ECO:0007669"/>
    <property type="project" value="UniProtKB-KW"/>
</dbReference>
<dbReference type="InterPro" id="IPR002142">
    <property type="entry name" value="Peptidase_S49"/>
</dbReference>
<keyword evidence="5" id="KW-0812">Transmembrane</keyword>
<dbReference type="PANTHER" id="PTHR42987">
    <property type="entry name" value="PEPTIDASE S49"/>
    <property type="match status" value="1"/>
</dbReference>
<feature type="transmembrane region" description="Helical" evidence="5">
    <location>
        <begin position="66"/>
        <end position="88"/>
    </location>
</feature>
<proteinExistence type="inferred from homology"/>
<dbReference type="CDD" id="cd07023">
    <property type="entry name" value="S49_Sppa_N_C"/>
    <property type="match status" value="1"/>
</dbReference>
<keyword evidence="4" id="KW-0720">Serine protease</keyword>
<dbReference type="NCBIfam" id="TIGR00706">
    <property type="entry name" value="SppA_dom"/>
    <property type="match status" value="1"/>
</dbReference>
<accession>D7EBU3</accession>
<gene>
    <name evidence="7" type="ordered locus">Metev_2244</name>
</gene>
<evidence type="ECO:0000313" key="8">
    <source>
        <dbReference type="Proteomes" id="UP000000391"/>
    </source>
</evidence>
<dbReference type="KEGG" id="mev:Metev_2244"/>
<dbReference type="Gene3D" id="6.20.330.10">
    <property type="match status" value="1"/>
</dbReference>
<keyword evidence="5" id="KW-0472">Membrane</keyword>
<dbReference type="STRING" id="644295.Metev_2244"/>
<organism evidence="7 8">
    <name type="scientific">Methanohalobium evestigatum (strain ATCC BAA-1072 / DSM 3721 / NBRC 107634 / OCM 161 / Z-7303)</name>
    <dbReference type="NCBI Taxonomy" id="644295"/>
    <lineage>
        <taxon>Archaea</taxon>
        <taxon>Methanobacteriati</taxon>
        <taxon>Methanobacteriota</taxon>
        <taxon>Stenosarchaea group</taxon>
        <taxon>Methanomicrobia</taxon>
        <taxon>Methanosarcinales</taxon>
        <taxon>Methanosarcinaceae</taxon>
        <taxon>Methanohalobium</taxon>
    </lineage>
</organism>
<dbReference type="PANTHER" id="PTHR42987:SF4">
    <property type="entry name" value="PROTEASE SOHB-RELATED"/>
    <property type="match status" value="1"/>
</dbReference>
<keyword evidence="8" id="KW-1185">Reference proteome</keyword>
<reference evidence="7 8" key="1">
    <citation type="submission" date="2010-06" db="EMBL/GenBank/DDBJ databases">
        <title>Complete sequence chromosome of Methanohalobium evestigatum Z-7303.</title>
        <authorList>
            <consortium name="US DOE Joint Genome Institute"/>
            <person name="Lucas S."/>
            <person name="Copeland A."/>
            <person name="Lapidus A."/>
            <person name="Cheng J.-F."/>
            <person name="Bruce D."/>
            <person name="Goodwin L."/>
            <person name="Pitluck S."/>
            <person name="Saunders E."/>
            <person name="Detter J.C."/>
            <person name="Han C."/>
            <person name="Tapia R."/>
            <person name="Land M."/>
            <person name="Hauser L."/>
            <person name="Kyrpides N."/>
            <person name="Mikhailova N."/>
            <person name="Sieprawska-Lupa M."/>
            <person name="Whitman W.B."/>
            <person name="Anderson I."/>
            <person name="Woyke T."/>
        </authorList>
    </citation>
    <scope>NUCLEOTIDE SEQUENCE [LARGE SCALE GENOMIC DNA]</scope>
    <source>
        <strain evidence="8">ATCC BAA-1072 / DSM 3721 / NBRC 107634 / OCM 161 / Z-7303</strain>
    </source>
</reference>
<sequence length="366" mass="40830">MNPGDNFQNFEGQNEEEPVEFFNYNSDTSNFSYKYQEQSQEKNIHEPDSKFNKEETIKRKGRKRQYLTIFFLLITIIAASFAAIVYTFDGDLYSTNDKVAVIHVQGTMITGSIPGGIGYSTSEDVASSIRKASDRSDVKAIVMRVNSPGGSPSAAEEISREIERAKDKGIPVVVSMGDVAASAAYYVSAPADVIMANPSTMTGSIGVIWTFQNRSEFYDEEGIEHEVIKSGELKDMGAPWRGLTEEERNYANKIVQEIYKNFVDHVAENRDLNRSFVNEISDGRIYTGMRAKELGLVDKFGNLYESINLAAELGDIRGEPDVIYLNKPSISRLLFSSKTDSGIANTSLTDFAEYYENNPYGKIEAK</sequence>
<evidence type="ECO:0000256" key="3">
    <source>
        <dbReference type="ARBA" id="ARBA00022801"/>
    </source>
</evidence>
<dbReference type="HOGENOM" id="CLU_046540_0_2_2"/>
<feature type="domain" description="Peptidase S49" evidence="6">
    <location>
        <begin position="165"/>
        <end position="315"/>
    </location>
</feature>
<dbReference type="InterPro" id="IPR047272">
    <property type="entry name" value="S49_SppA_C"/>
</dbReference>
<dbReference type="Pfam" id="PF01343">
    <property type="entry name" value="Peptidase_S49"/>
    <property type="match status" value="1"/>
</dbReference>
<dbReference type="RefSeq" id="WP_013195630.1">
    <property type="nucleotide sequence ID" value="NC_014253.1"/>
</dbReference>
<dbReference type="InterPro" id="IPR029045">
    <property type="entry name" value="ClpP/crotonase-like_dom_sf"/>
</dbReference>
<evidence type="ECO:0000256" key="1">
    <source>
        <dbReference type="ARBA" id="ARBA00008683"/>
    </source>
</evidence>
<dbReference type="SUPFAM" id="SSF52096">
    <property type="entry name" value="ClpP/crotonase"/>
    <property type="match status" value="1"/>
</dbReference>
<dbReference type="EMBL" id="CP002069">
    <property type="protein sequence ID" value="ADI75065.1"/>
    <property type="molecule type" value="Genomic_DNA"/>
</dbReference>
<protein>
    <submittedName>
        <fullName evidence="7">Signal peptide peptidase SppA, 36K type</fullName>
    </submittedName>
</protein>
<dbReference type="OrthoDB" id="31107at2157"/>
<dbReference type="InterPro" id="IPR004635">
    <property type="entry name" value="Pept_S49_SppA"/>
</dbReference>
<comment type="similarity">
    <text evidence="1">Belongs to the peptidase S49 family.</text>
</comment>
<dbReference type="AlphaFoldDB" id="D7EBU3"/>
<evidence type="ECO:0000259" key="6">
    <source>
        <dbReference type="Pfam" id="PF01343"/>
    </source>
</evidence>
<dbReference type="Proteomes" id="UP000000391">
    <property type="component" value="Chromosome"/>
</dbReference>
<evidence type="ECO:0000256" key="2">
    <source>
        <dbReference type="ARBA" id="ARBA00022670"/>
    </source>
</evidence>
<evidence type="ECO:0000313" key="7">
    <source>
        <dbReference type="EMBL" id="ADI75065.1"/>
    </source>
</evidence>
<dbReference type="Gene3D" id="3.90.226.10">
    <property type="entry name" value="2-enoyl-CoA Hydratase, Chain A, domain 1"/>
    <property type="match status" value="1"/>
</dbReference>
<evidence type="ECO:0000256" key="5">
    <source>
        <dbReference type="SAM" id="Phobius"/>
    </source>
</evidence>
<name>D7EBU3_METEZ</name>